<accession>A0A1F6VJ35</accession>
<sequence>MEKHVKNDSAINYLTASEHVRIVFYPTNEELAYKGKDLATIFCKAAQKIFGLETTVLLEKAFIGYIHALTIIDDFDKDTERDEYESQILYKANPEAYRVYKKNRLGMQNIQGVINTLYFLRDHHNLLKEPEFEDGAKAIFKRFLPGGIGEVSISAINEGNYDMMSEARKIILADKVAEFAKEICIEIIKQAKKSF</sequence>
<protein>
    <submittedName>
        <fullName evidence="1">Uncharacterized protein</fullName>
    </submittedName>
</protein>
<reference evidence="1 2" key="1">
    <citation type="journal article" date="2016" name="Nat. Commun.">
        <title>Thousands of microbial genomes shed light on interconnected biogeochemical processes in an aquifer system.</title>
        <authorList>
            <person name="Anantharaman K."/>
            <person name="Brown C.T."/>
            <person name="Hug L.A."/>
            <person name="Sharon I."/>
            <person name="Castelle C.J."/>
            <person name="Probst A.J."/>
            <person name="Thomas B.C."/>
            <person name="Singh A."/>
            <person name="Wilkins M.J."/>
            <person name="Karaoz U."/>
            <person name="Brodie E.L."/>
            <person name="Williams K.H."/>
            <person name="Hubbard S.S."/>
            <person name="Banfield J.F."/>
        </authorList>
    </citation>
    <scope>NUCLEOTIDE SEQUENCE [LARGE SCALE GENOMIC DNA]</scope>
</reference>
<dbReference type="AlphaFoldDB" id="A0A1F6VJ35"/>
<evidence type="ECO:0000313" key="1">
    <source>
        <dbReference type="EMBL" id="OGI69670.1"/>
    </source>
</evidence>
<organism evidence="1 2">
    <name type="scientific">Candidatus Nomurabacteria bacterium RIFCSPHIGHO2_01_FULL_42_16</name>
    <dbReference type="NCBI Taxonomy" id="1801743"/>
    <lineage>
        <taxon>Bacteria</taxon>
        <taxon>Candidatus Nomuraibacteriota</taxon>
    </lineage>
</organism>
<proteinExistence type="predicted"/>
<comment type="caution">
    <text evidence="1">The sequence shown here is derived from an EMBL/GenBank/DDBJ whole genome shotgun (WGS) entry which is preliminary data.</text>
</comment>
<dbReference type="Proteomes" id="UP000178059">
    <property type="component" value="Unassembled WGS sequence"/>
</dbReference>
<dbReference type="EMBL" id="MFTT01000021">
    <property type="protein sequence ID" value="OGI69670.1"/>
    <property type="molecule type" value="Genomic_DNA"/>
</dbReference>
<evidence type="ECO:0000313" key="2">
    <source>
        <dbReference type="Proteomes" id="UP000178059"/>
    </source>
</evidence>
<gene>
    <name evidence="1" type="ORF">A2824_03065</name>
</gene>
<name>A0A1F6VJ35_9BACT</name>